<evidence type="ECO:0000256" key="4">
    <source>
        <dbReference type="ARBA" id="ARBA00022723"/>
    </source>
</evidence>
<dbReference type="PANTHER" id="PTHR32481">
    <property type="entry name" value="AMINOPEPTIDASE"/>
    <property type="match status" value="1"/>
</dbReference>
<dbReference type="InterPro" id="IPR023367">
    <property type="entry name" value="Peptidase_M42_dom2"/>
</dbReference>
<feature type="binding site" evidence="8">
    <location>
        <position position="313"/>
    </location>
    <ligand>
        <name>Zn(2+)</name>
        <dbReference type="ChEBI" id="CHEBI:29105"/>
        <label>2</label>
    </ligand>
</feature>
<gene>
    <name evidence="9" type="primary">ysdC_1</name>
    <name evidence="9" type="ORF">ERS852540_02323</name>
</gene>
<evidence type="ECO:0000256" key="3">
    <source>
        <dbReference type="ARBA" id="ARBA00022670"/>
    </source>
</evidence>
<organism evidence="9 10">
    <name type="scientific">[Eubacterium] siraeum</name>
    <dbReference type="NCBI Taxonomy" id="39492"/>
    <lineage>
        <taxon>Bacteria</taxon>
        <taxon>Bacillati</taxon>
        <taxon>Bacillota</taxon>
        <taxon>Clostridia</taxon>
        <taxon>Eubacteriales</taxon>
        <taxon>Oscillospiraceae</taxon>
        <taxon>Oscillospiraceae incertae sedis</taxon>
    </lineage>
</organism>
<dbReference type="GO" id="GO:0006508">
    <property type="term" value="P:proteolysis"/>
    <property type="evidence" value="ECO:0007669"/>
    <property type="project" value="UniProtKB-KW"/>
</dbReference>
<dbReference type="AlphaFoldDB" id="A0A174ZZA6"/>
<dbReference type="STRING" id="39492.ERS852540_02323"/>
<comment type="similarity">
    <text evidence="1 6">Belongs to the peptidase M42 family.</text>
</comment>
<protein>
    <submittedName>
        <fullName evidence="9">Putative aminopeptidase ysdC</fullName>
        <ecNumber evidence="9">3.4.11.-</ecNumber>
    </submittedName>
</protein>
<feature type="binding site" evidence="8">
    <location>
        <position position="65"/>
    </location>
    <ligand>
        <name>Zn(2+)</name>
        <dbReference type="ChEBI" id="CHEBI:29105"/>
        <label>1</label>
    </ligand>
</feature>
<dbReference type="SUPFAM" id="SSF53187">
    <property type="entry name" value="Zn-dependent exopeptidases"/>
    <property type="match status" value="1"/>
</dbReference>
<dbReference type="OrthoDB" id="9772053at2"/>
<feature type="binding site" evidence="8">
    <location>
        <position position="174"/>
    </location>
    <ligand>
        <name>Zn(2+)</name>
        <dbReference type="ChEBI" id="CHEBI:29105"/>
        <label>1</label>
    </ligand>
</feature>
<dbReference type="InterPro" id="IPR051464">
    <property type="entry name" value="Peptidase_M42_aminopept"/>
</dbReference>
<evidence type="ECO:0000256" key="8">
    <source>
        <dbReference type="PIRSR" id="PIRSR001123-2"/>
    </source>
</evidence>
<evidence type="ECO:0000256" key="1">
    <source>
        <dbReference type="ARBA" id="ARBA00006272"/>
    </source>
</evidence>
<keyword evidence="3" id="KW-0645">Protease</keyword>
<keyword evidence="5 9" id="KW-0378">Hydrolase</keyword>
<dbReference type="GO" id="GO:0004177">
    <property type="term" value="F:aminopeptidase activity"/>
    <property type="evidence" value="ECO:0007669"/>
    <property type="project" value="UniProtKB-UniRule"/>
</dbReference>
<proteinExistence type="inferred from homology"/>
<accession>A0A174ZZA6</accession>
<dbReference type="SUPFAM" id="SSF101821">
    <property type="entry name" value="Aminopeptidase/glucanase lid domain"/>
    <property type="match status" value="1"/>
</dbReference>
<dbReference type="Proteomes" id="UP000095662">
    <property type="component" value="Unassembled WGS sequence"/>
</dbReference>
<evidence type="ECO:0000313" key="9">
    <source>
        <dbReference type="EMBL" id="CUQ91412.1"/>
    </source>
</evidence>
<dbReference type="EMBL" id="CZBY01000024">
    <property type="protein sequence ID" value="CUQ91412.1"/>
    <property type="molecule type" value="Genomic_DNA"/>
</dbReference>
<comment type="cofactor">
    <cofactor evidence="8">
        <name>a divalent metal cation</name>
        <dbReference type="ChEBI" id="CHEBI:60240"/>
    </cofactor>
    <text evidence="8">Binds 2 divalent metal cations per subunit.</text>
</comment>
<dbReference type="Gene3D" id="3.40.630.10">
    <property type="entry name" value="Zn peptidases"/>
    <property type="match status" value="1"/>
</dbReference>
<feature type="binding site" evidence="8">
    <location>
        <position position="203"/>
    </location>
    <ligand>
        <name>Zn(2+)</name>
        <dbReference type="ChEBI" id="CHEBI:29105"/>
        <label>2</label>
    </ligand>
</feature>
<evidence type="ECO:0000256" key="2">
    <source>
        <dbReference type="ARBA" id="ARBA00022438"/>
    </source>
</evidence>
<feature type="binding site" evidence="8">
    <location>
        <position position="225"/>
    </location>
    <ligand>
        <name>Zn(2+)</name>
        <dbReference type="ChEBI" id="CHEBI:29105"/>
        <label>1</label>
    </ligand>
</feature>
<dbReference type="GO" id="GO:0046872">
    <property type="term" value="F:metal ion binding"/>
    <property type="evidence" value="ECO:0007669"/>
    <property type="project" value="UniProtKB-UniRule"/>
</dbReference>
<name>A0A174ZZA6_9FIRM</name>
<evidence type="ECO:0000256" key="5">
    <source>
        <dbReference type="ARBA" id="ARBA00022801"/>
    </source>
</evidence>
<dbReference type="Gene3D" id="2.40.30.40">
    <property type="entry name" value="Peptidase M42, domain 2"/>
    <property type="match status" value="1"/>
</dbReference>
<evidence type="ECO:0000256" key="7">
    <source>
        <dbReference type="PIRSR" id="PIRSR001123-1"/>
    </source>
</evidence>
<evidence type="ECO:0000313" key="10">
    <source>
        <dbReference type="Proteomes" id="UP000095662"/>
    </source>
</evidence>
<keyword evidence="4 8" id="KW-0479">Metal-binding</keyword>
<dbReference type="Pfam" id="PF05343">
    <property type="entry name" value="Peptidase_M42"/>
    <property type="match status" value="1"/>
</dbReference>
<sequence length="341" mass="36958">MAELFENIKKLCLADGTSGDEGDVTKLILSMLPQECDAKIDPLGNIVVNKKGAKTPKNKVMLAAHQDEVGFIVTYITDDGNLKFTTVGGINPEVVIGRQLHFKNGTVGVVGGKAVHQRSPKERDEPVKLDTLTIDIGASSKAEAEKYVSPGDCAYFRSDYTELGNGYLREKALDDRIGCAIMVDILNKNLPYDVTCVFTVQEEIGTRGAKVAAYTVKPDYAIVLETTTACDFSGNDGEKRVCELGKGCVVSYMDRSTIYDRELYRLGFEKAKEINVPCQTKTLVAGGNDSGAIHSSVGGIRTVALSVPCRYLHSPSCMIKKSDVQSTAELAYAMYLALAEK</sequence>
<keyword evidence="2 9" id="KW-0031">Aminopeptidase</keyword>
<evidence type="ECO:0000256" key="6">
    <source>
        <dbReference type="PIRNR" id="PIRNR001123"/>
    </source>
</evidence>
<dbReference type="InterPro" id="IPR008007">
    <property type="entry name" value="Peptidase_M42"/>
</dbReference>
<reference evidence="9 10" key="1">
    <citation type="submission" date="2015-09" db="EMBL/GenBank/DDBJ databases">
        <authorList>
            <consortium name="Pathogen Informatics"/>
        </authorList>
    </citation>
    <scope>NUCLEOTIDE SEQUENCE [LARGE SCALE GENOMIC DNA]</scope>
    <source>
        <strain evidence="9 10">2789STDY5834928</strain>
    </source>
</reference>
<dbReference type="EC" id="3.4.11.-" evidence="9"/>
<dbReference type="PANTHER" id="PTHR32481:SF5">
    <property type="entry name" value="ENDOGLUCANASE"/>
    <property type="match status" value="1"/>
</dbReference>
<feature type="active site" description="Proton acceptor" evidence="7">
    <location>
        <position position="202"/>
    </location>
</feature>
<dbReference type="PIRSF" id="PIRSF001123">
    <property type="entry name" value="PepA_GA"/>
    <property type="match status" value="1"/>
</dbReference>
<feature type="binding site" evidence="8">
    <location>
        <position position="174"/>
    </location>
    <ligand>
        <name>Zn(2+)</name>
        <dbReference type="ChEBI" id="CHEBI:29105"/>
        <label>2</label>
    </ligand>
</feature>